<evidence type="ECO:0000313" key="2">
    <source>
        <dbReference type="Proteomes" id="UP000663760"/>
    </source>
</evidence>
<reference evidence="1" key="1">
    <citation type="submission" date="2020-02" db="EMBL/GenBank/DDBJ databases">
        <authorList>
            <person name="Scholz U."/>
            <person name="Mascher M."/>
            <person name="Fiebig A."/>
        </authorList>
    </citation>
    <scope>NUCLEOTIDE SEQUENCE</scope>
</reference>
<gene>
    <name evidence="1" type="ORF">SI8410_05006771</name>
</gene>
<organism evidence="1 2">
    <name type="scientific">Spirodela intermedia</name>
    <name type="common">Intermediate duckweed</name>
    <dbReference type="NCBI Taxonomy" id="51605"/>
    <lineage>
        <taxon>Eukaryota</taxon>
        <taxon>Viridiplantae</taxon>
        <taxon>Streptophyta</taxon>
        <taxon>Embryophyta</taxon>
        <taxon>Tracheophyta</taxon>
        <taxon>Spermatophyta</taxon>
        <taxon>Magnoliopsida</taxon>
        <taxon>Liliopsida</taxon>
        <taxon>Araceae</taxon>
        <taxon>Lemnoideae</taxon>
        <taxon>Spirodela</taxon>
    </lineage>
</organism>
<dbReference type="AlphaFoldDB" id="A0A7I8KG90"/>
<dbReference type="EMBL" id="LR746268">
    <property type="protein sequence ID" value="CAA7396108.1"/>
    <property type="molecule type" value="Genomic_DNA"/>
</dbReference>
<sequence>MGHQIISGGCHLVERKNGNFTALQQLSPDEEEQDQVPSLACTTTPCPTTSWPLVMWKGSSAHVPLSVQAA</sequence>
<proteinExistence type="predicted"/>
<accession>A0A7I8KG90</accession>
<keyword evidence="2" id="KW-1185">Reference proteome</keyword>
<protein>
    <submittedName>
        <fullName evidence="1">Uncharacterized protein</fullName>
    </submittedName>
</protein>
<evidence type="ECO:0000313" key="1">
    <source>
        <dbReference type="EMBL" id="CAA7396108.1"/>
    </source>
</evidence>
<dbReference type="Proteomes" id="UP000663760">
    <property type="component" value="Chromosome 5"/>
</dbReference>
<name>A0A7I8KG90_SPIIN</name>